<evidence type="ECO:0000313" key="2">
    <source>
        <dbReference type="Proteomes" id="UP000005239"/>
    </source>
</evidence>
<evidence type="ECO:0000313" key="1">
    <source>
        <dbReference type="EnsemblMetazoa" id="PPA38764.1"/>
    </source>
</evidence>
<dbReference type="InterPro" id="IPR019429">
    <property type="entry name" value="7TM_GPCR_serpentine_rcpt_Sri"/>
</dbReference>
<dbReference type="PANTHER" id="PTHR45830">
    <property type="entry name" value="SERPENTINE RECEPTOR, CLASS I"/>
    <property type="match status" value="1"/>
</dbReference>
<accession>A0A8R1Z1M6</accession>
<reference evidence="2" key="1">
    <citation type="journal article" date="2008" name="Nat. Genet.">
        <title>The Pristionchus pacificus genome provides a unique perspective on nematode lifestyle and parasitism.</title>
        <authorList>
            <person name="Dieterich C."/>
            <person name="Clifton S.W."/>
            <person name="Schuster L.N."/>
            <person name="Chinwalla A."/>
            <person name="Delehaunty K."/>
            <person name="Dinkelacker I."/>
            <person name="Fulton L."/>
            <person name="Fulton R."/>
            <person name="Godfrey J."/>
            <person name="Minx P."/>
            <person name="Mitreva M."/>
            <person name="Roeseler W."/>
            <person name="Tian H."/>
            <person name="Witte H."/>
            <person name="Yang S.P."/>
            <person name="Wilson R.K."/>
            <person name="Sommer R.J."/>
        </authorList>
    </citation>
    <scope>NUCLEOTIDE SEQUENCE [LARGE SCALE GENOMIC DNA]</scope>
    <source>
        <strain evidence="2">PS312</strain>
    </source>
</reference>
<gene>
    <name evidence="1" type="primary">WBGene00277133</name>
</gene>
<protein>
    <submittedName>
        <fullName evidence="1">G protein-coupled receptor</fullName>
    </submittedName>
</protein>
<sequence length="337" mass="39049">MLMVPFMLQLSLRYCLNEGCCKKRNRSRNVLQSSVDFILGILLIRKTRPKVNPRPSMTGFTAVIANTQQTRVLPIEYTKCLVILKIIVFVYDFHLCFFFVAFPLFPCQGLFMQGLAAYIGMKTHATLVLNLTILSTMCVWYTCCLFQRYQSMLPAYHSYKLRRSEMYLGYFVLNLMMIVNPLLLAVTIKSDEILQRIQLRQTPMSWLLSTLSFKIYNDENSPLLAPFHLPLTIITFVLNTATTIFFANHTDRLMKARRDHVSLATVTMNTELVKNVQFESNVSTVGMVTPFVFWTVSMFFQFDASVVEYSRNVWLEAKKTKKKDEILNSHHSCIRSQ</sequence>
<dbReference type="Pfam" id="PF10327">
    <property type="entry name" value="7TM_GPCR_Sri"/>
    <property type="match status" value="1"/>
</dbReference>
<dbReference type="EnsemblMetazoa" id="PPA38764.1">
    <property type="protein sequence ID" value="PPA38764.1"/>
    <property type="gene ID" value="WBGene00277133"/>
</dbReference>
<proteinExistence type="predicted"/>
<dbReference type="Proteomes" id="UP000005239">
    <property type="component" value="Unassembled WGS sequence"/>
</dbReference>
<keyword evidence="2" id="KW-1185">Reference proteome</keyword>
<name>A0A2A6CC81_PRIPA</name>
<dbReference type="PANTHER" id="PTHR45830:SF15">
    <property type="entry name" value="SERPENTINE RECEPTOR, CLASS I"/>
    <property type="match status" value="1"/>
</dbReference>
<reference evidence="1" key="2">
    <citation type="submission" date="2022-06" db="UniProtKB">
        <authorList>
            <consortium name="EnsemblMetazoa"/>
        </authorList>
    </citation>
    <scope>IDENTIFICATION</scope>
    <source>
        <strain evidence="1">PS312</strain>
    </source>
</reference>
<organism evidence="1 2">
    <name type="scientific">Pristionchus pacificus</name>
    <name type="common">Parasitic nematode worm</name>
    <dbReference type="NCBI Taxonomy" id="54126"/>
    <lineage>
        <taxon>Eukaryota</taxon>
        <taxon>Metazoa</taxon>
        <taxon>Ecdysozoa</taxon>
        <taxon>Nematoda</taxon>
        <taxon>Chromadorea</taxon>
        <taxon>Rhabditida</taxon>
        <taxon>Rhabditina</taxon>
        <taxon>Diplogasteromorpha</taxon>
        <taxon>Diplogasteroidea</taxon>
        <taxon>Neodiplogasteridae</taxon>
        <taxon>Pristionchus</taxon>
    </lineage>
</organism>
<dbReference type="AlphaFoldDB" id="A0A2A6CC81"/>
<accession>A0A2A6CC81</accession>